<dbReference type="AlphaFoldDB" id="A0AAD9VAV8"/>
<sequence length="140" mass="15869">MEEREKWGEFVQAHLTVGNLLDGLILVTRRGDLIFSWGRLKELNERYYSQFLVIFSVTSEEQESALCQKGFVLQTSTDTHENKYIIYSKSFCSVYAVTRVNRSGIIACSLPNGVLVATYSFPCTSVKAVEIVEKACDLLR</sequence>
<gene>
    <name evidence="1" type="ORF">P5673_008412</name>
</gene>
<evidence type="ECO:0000313" key="1">
    <source>
        <dbReference type="EMBL" id="KAK2567574.1"/>
    </source>
</evidence>
<comment type="caution">
    <text evidence="1">The sequence shown here is derived from an EMBL/GenBank/DDBJ whole genome shotgun (WGS) entry which is preliminary data.</text>
</comment>
<evidence type="ECO:0008006" key="3">
    <source>
        <dbReference type="Google" id="ProtNLM"/>
    </source>
</evidence>
<evidence type="ECO:0000313" key="2">
    <source>
        <dbReference type="Proteomes" id="UP001249851"/>
    </source>
</evidence>
<proteinExistence type="predicted"/>
<reference evidence="1" key="1">
    <citation type="journal article" date="2023" name="G3 (Bethesda)">
        <title>Whole genome assembly and annotation of the endangered Caribbean coral Acropora cervicornis.</title>
        <authorList>
            <person name="Selwyn J.D."/>
            <person name="Vollmer S.V."/>
        </authorList>
    </citation>
    <scope>NUCLEOTIDE SEQUENCE</scope>
    <source>
        <strain evidence="1">K2</strain>
    </source>
</reference>
<keyword evidence="2" id="KW-1185">Reference proteome</keyword>
<accession>A0AAD9VAV8</accession>
<organism evidence="1 2">
    <name type="scientific">Acropora cervicornis</name>
    <name type="common">Staghorn coral</name>
    <dbReference type="NCBI Taxonomy" id="6130"/>
    <lineage>
        <taxon>Eukaryota</taxon>
        <taxon>Metazoa</taxon>
        <taxon>Cnidaria</taxon>
        <taxon>Anthozoa</taxon>
        <taxon>Hexacorallia</taxon>
        <taxon>Scleractinia</taxon>
        <taxon>Astrocoeniina</taxon>
        <taxon>Acroporidae</taxon>
        <taxon>Acropora</taxon>
    </lineage>
</organism>
<reference evidence="1" key="2">
    <citation type="journal article" date="2023" name="Science">
        <title>Genomic signatures of disease resistance in endangered staghorn corals.</title>
        <authorList>
            <person name="Vollmer S.V."/>
            <person name="Selwyn J.D."/>
            <person name="Despard B.A."/>
            <person name="Roesel C.L."/>
        </authorList>
    </citation>
    <scope>NUCLEOTIDE SEQUENCE</scope>
    <source>
        <strain evidence="1">K2</strain>
    </source>
</reference>
<dbReference type="EMBL" id="JARQWQ010000014">
    <property type="protein sequence ID" value="KAK2567574.1"/>
    <property type="molecule type" value="Genomic_DNA"/>
</dbReference>
<dbReference type="Proteomes" id="UP001249851">
    <property type="component" value="Unassembled WGS sequence"/>
</dbReference>
<protein>
    <recommendedName>
        <fullName evidence="3">Profilin</fullName>
    </recommendedName>
</protein>
<feature type="non-terminal residue" evidence="1">
    <location>
        <position position="1"/>
    </location>
</feature>
<name>A0AAD9VAV8_ACRCE</name>